<keyword evidence="2" id="KW-1185">Reference proteome</keyword>
<organism evidence="1 2">
    <name type="scientific">Tachysurus vachellii</name>
    <name type="common">Darkbarbel catfish</name>
    <name type="synonym">Pelteobagrus vachellii</name>
    <dbReference type="NCBI Taxonomy" id="175792"/>
    <lineage>
        <taxon>Eukaryota</taxon>
        <taxon>Metazoa</taxon>
        <taxon>Chordata</taxon>
        <taxon>Craniata</taxon>
        <taxon>Vertebrata</taxon>
        <taxon>Euteleostomi</taxon>
        <taxon>Actinopterygii</taxon>
        <taxon>Neopterygii</taxon>
        <taxon>Teleostei</taxon>
        <taxon>Ostariophysi</taxon>
        <taxon>Siluriformes</taxon>
        <taxon>Bagridae</taxon>
        <taxon>Tachysurus</taxon>
    </lineage>
</organism>
<reference evidence="1" key="1">
    <citation type="submission" date="2023-08" db="EMBL/GenBank/DDBJ databases">
        <title>Pelteobagrus vachellii genome.</title>
        <authorList>
            <person name="Liu H."/>
        </authorList>
    </citation>
    <scope>NUCLEOTIDE SEQUENCE</scope>
    <source>
        <strain evidence="1">PRFRI_2022a</strain>
        <tissue evidence="1">Muscle</tissue>
    </source>
</reference>
<dbReference type="AlphaFoldDB" id="A0AA88SIT5"/>
<evidence type="ECO:0000313" key="2">
    <source>
        <dbReference type="Proteomes" id="UP001187315"/>
    </source>
</evidence>
<dbReference type="EMBL" id="JAVHJS010000012">
    <property type="protein sequence ID" value="KAK2840644.1"/>
    <property type="molecule type" value="Genomic_DNA"/>
</dbReference>
<name>A0AA88SIT5_TACVA</name>
<accession>A0AA88SIT5</accession>
<gene>
    <name evidence="1" type="ORF">Q7C36_012223</name>
</gene>
<dbReference type="Proteomes" id="UP001187315">
    <property type="component" value="Unassembled WGS sequence"/>
</dbReference>
<proteinExistence type="predicted"/>
<sequence length="91" mass="10026">MELDEHGPSPAESRLLLELALVHMSAQVRKEQELCSTNIPRGKGTNLVKSSGGVKAIPKEYLIVTSFSKNTKHNTDWISKPHTPYAPGDMI</sequence>
<protein>
    <submittedName>
        <fullName evidence="1">Uncharacterized protein</fullName>
    </submittedName>
</protein>
<comment type="caution">
    <text evidence="1">The sequence shown here is derived from an EMBL/GenBank/DDBJ whole genome shotgun (WGS) entry which is preliminary data.</text>
</comment>
<evidence type="ECO:0000313" key="1">
    <source>
        <dbReference type="EMBL" id="KAK2840644.1"/>
    </source>
</evidence>